<dbReference type="InterPro" id="IPR002861">
    <property type="entry name" value="Reeler_dom"/>
</dbReference>
<keyword evidence="3" id="KW-1185">Reference proteome</keyword>
<dbReference type="Gene3D" id="2.60.40.4060">
    <property type="entry name" value="Reeler domain"/>
    <property type="match status" value="1"/>
</dbReference>
<dbReference type="AlphaFoldDB" id="A0AAN9B8W5"/>
<sequence>MNKCVSFVALSIVQDSVGHNSSVTKTLKSFSWTAPSRSPGHLYFRATFVQSAFVFWTTTISDFITDTSDTSDLPPKACDARTTFTGNGGHAVISNFALTVLMSILSARSYFLP</sequence>
<gene>
    <name evidence="2" type="ORF">V1264_023781</name>
</gene>
<evidence type="ECO:0000313" key="2">
    <source>
        <dbReference type="EMBL" id="KAK7100918.1"/>
    </source>
</evidence>
<dbReference type="EMBL" id="JBAMIC010000011">
    <property type="protein sequence ID" value="KAK7100918.1"/>
    <property type="molecule type" value="Genomic_DNA"/>
</dbReference>
<name>A0AAN9B8W5_9CAEN</name>
<evidence type="ECO:0000259" key="1">
    <source>
        <dbReference type="PROSITE" id="PS51019"/>
    </source>
</evidence>
<accession>A0AAN9B8W5</accession>
<dbReference type="PROSITE" id="PS51019">
    <property type="entry name" value="REELIN"/>
    <property type="match status" value="1"/>
</dbReference>
<dbReference type="Proteomes" id="UP001374579">
    <property type="component" value="Unassembled WGS sequence"/>
</dbReference>
<dbReference type="Pfam" id="PF02014">
    <property type="entry name" value="Reeler"/>
    <property type="match status" value="1"/>
</dbReference>
<organism evidence="2 3">
    <name type="scientific">Littorina saxatilis</name>
    <dbReference type="NCBI Taxonomy" id="31220"/>
    <lineage>
        <taxon>Eukaryota</taxon>
        <taxon>Metazoa</taxon>
        <taxon>Spiralia</taxon>
        <taxon>Lophotrochozoa</taxon>
        <taxon>Mollusca</taxon>
        <taxon>Gastropoda</taxon>
        <taxon>Caenogastropoda</taxon>
        <taxon>Littorinimorpha</taxon>
        <taxon>Littorinoidea</taxon>
        <taxon>Littorinidae</taxon>
        <taxon>Littorina</taxon>
    </lineage>
</organism>
<protein>
    <recommendedName>
        <fullName evidence="1">Reelin domain-containing protein</fullName>
    </recommendedName>
</protein>
<comment type="caution">
    <text evidence="2">The sequence shown here is derived from an EMBL/GenBank/DDBJ whole genome shotgun (WGS) entry which is preliminary data.</text>
</comment>
<proteinExistence type="predicted"/>
<feature type="domain" description="Reelin" evidence="1">
    <location>
        <begin position="1"/>
        <end position="81"/>
    </location>
</feature>
<dbReference type="InterPro" id="IPR042307">
    <property type="entry name" value="Reeler_sf"/>
</dbReference>
<reference evidence="2 3" key="1">
    <citation type="submission" date="2024-02" db="EMBL/GenBank/DDBJ databases">
        <title>Chromosome-scale genome assembly of the rough periwinkle Littorina saxatilis.</title>
        <authorList>
            <person name="De Jode A."/>
            <person name="Faria R."/>
            <person name="Formenti G."/>
            <person name="Sims Y."/>
            <person name="Smith T.P."/>
            <person name="Tracey A."/>
            <person name="Wood J.M.D."/>
            <person name="Zagrodzka Z.B."/>
            <person name="Johannesson K."/>
            <person name="Butlin R.K."/>
            <person name="Leder E.H."/>
        </authorList>
    </citation>
    <scope>NUCLEOTIDE SEQUENCE [LARGE SCALE GENOMIC DNA]</scope>
    <source>
        <strain evidence="2">Snail1</strain>
        <tissue evidence="2">Muscle</tissue>
    </source>
</reference>
<evidence type="ECO:0000313" key="3">
    <source>
        <dbReference type="Proteomes" id="UP001374579"/>
    </source>
</evidence>